<protein>
    <submittedName>
        <fullName evidence="1">Class I SAM-dependent methyltransferase</fullName>
    </submittedName>
</protein>
<dbReference type="Pfam" id="PF13489">
    <property type="entry name" value="Methyltransf_23"/>
    <property type="match status" value="1"/>
</dbReference>
<reference evidence="1" key="1">
    <citation type="submission" date="2019-11" db="EMBL/GenBank/DDBJ databases">
        <title>Genomic insights into an expanded diversity of filamentous marine cyanobacteria reveals the extraordinary biosynthetic potential of Moorea and Okeania.</title>
        <authorList>
            <person name="Ferreira Leao T."/>
            <person name="Wang M."/>
            <person name="Moss N."/>
            <person name="Da Silva R."/>
            <person name="Sanders J."/>
            <person name="Nurk S."/>
            <person name="Gurevich A."/>
            <person name="Humphrey G."/>
            <person name="Reher R."/>
            <person name="Zhu Q."/>
            <person name="Belda-Ferre P."/>
            <person name="Glukhov E."/>
            <person name="Rex R."/>
            <person name="Dorrestein P.C."/>
            <person name="Knight R."/>
            <person name="Pevzner P."/>
            <person name="Gerwick W.H."/>
            <person name="Gerwick L."/>
        </authorList>
    </citation>
    <scope>NUCLEOTIDE SEQUENCE</scope>
    <source>
        <strain evidence="1">SIO1C4</strain>
    </source>
</reference>
<keyword evidence="1" id="KW-0489">Methyltransferase</keyword>
<accession>A0A6B3N083</accession>
<proteinExistence type="predicted"/>
<evidence type="ECO:0000313" key="1">
    <source>
        <dbReference type="EMBL" id="NER26499.1"/>
    </source>
</evidence>
<dbReference type="PANTHER" id="PTHR43861:SF6">
    <property type="entry name" value="METHYLTRANSFERASE TYPE 11"/>
    <property type="match status" value="1"/>
</dbReference>
<dbReference type="AlphaFoldDB" id="A0A6B3N083"/>
<comment type="caution">
    <text evidence="1">The sequence shown here is derived from an EMBL/GenBank/DDBJ whole genome shotgun (WGS) entry which is preliminary data.</text>
</comment>
<dbReference type="CDD" id="cd02440">
    <property type="entry name" value="AdoMet_MTases"/>
    <property type="match status" value="1"/>
</dbReference>
<dbReference type="GO" id="GO:0032259">
    <property type="term" value="P:methylation"/>
    <property type="evidence" value="ECO:0007669"/>
    <property type="project" value="UniProtKB-KW"/>
</dbReference>
<dbReference type="InterPro" id="IPR029063">
    <property type="entry name" value="SAM-dependent_MTases_sf"/>
</dbReference>
<dbReference type="GO" id="GO:0008168">
    <property type="term" value="F:methyltransferase activity"/>
    <property type="evidence" value="ECO:0007669"/>
    <property type="project" value="UniProtKB-KW"/>
</dbReference>
<dbReference type="SUPFAM" id="SSF53335">
    <property type="entry name" value="S-adenosyl-L-methionine-dependent methyltransferases"/>
    <property type="match status" value="1"/>
</dbReference>
<dbReference type="EMBL" id="JAAHFQ010000032">
    <property type="protein sequence ID" value="NER26499.1"/>
    <property type="molecule type" value="Genomic_DNA"/>
</dbReference>
<dbReference type="PANTHER" id="PTHR43861">
    <property type="entry name" value="TRANS-ACONITATE 2-METHYLTRANSFERASE-RELATED"/>
    <property type="match status" value="1"/>
</dbReference>
<name>A0A6B3N083_9CYAN</name>
<gene>
    <name evidence="1" type="ORF">F6J89_02435</name>
</gene>
<keyword evidence="1" id="KW-0808">Transferase</keyword>
<dbReference type="Gene3D" id="3.40.50.150">
    <property type="entry name" value="Vaccinia Virus protein VP39"/>
    <property type="match status" value="1"/>
</dbReference>
<organism evidence="1">
    <name type="scientific">Symploca sp. SIO1C4</name>
    <dbReference type="NCBI Taxonomy" id="2607765"/>
    <lineage>
        <taxon>Bacteria</taxon>
        <taxon>Bacillati</taxon>
        <taxon>Cyanobacteriota</taxon>
        <taxon>Cyanophyceae</taxon>
        <taxon>Coleofasciculales</taxon>
        <taxon>Coleofasciculaceae</taxon>
        <taxon>Symploca</taxon>
    </lineage>
</organism>
<sequence>MNDKAGKKYWEYSWSSVQLPALIDPRVLNLNNFPNRRFHHYFSDVFSKIEANQMKLLEIGCARSAWLPYFAREFGFKVYGIDYSEVGCQQAKQVLFNAGVEGEIVCADFFYPPTTMLEEFDVVVSFGVAEHFEDTTACIKVFSKFLKPNGVIVTVIPNMVGVIGWNQKILDRQIFDIHLPLDSNGLAQAHNYSGLEVLDCNYFISTSFGICNLNGVRSGSLEWSIKKTVLALLSRFSMFIWFVEDNFFLLPTSSWYSPYINCTARKL</sequence>